<protein>
    <submittedName>
        <fullName evidence="1">Uncharacterized protein</fullName>
    </submittedName>
</protein>
<dbReference type="AlphaFoldDB" id="A0A239JZ67"/>
<reference evidence="1 2" key="1">
    <citation type="submission" date="2017-06" db="EMBL/GenBank/DDBJ databases">
        <authorList>
            <person name="Kim H.J."/>
            <person name="Triplett B.A."/>
        </authorList>
    </citation>
    <scope>NUCLEOTIDE SEQUENCE [LARGE SCALE GENOMIC DNA]</scope>
    <source>
        <strain evidence="1 2">SCA</strain>
    </source>
</reference>
<accession>A0A239JZ67</accession>
<sequence length="131" mass="15255">MTNQGLPQYKCCNGIFKKFSFEDFGIKCIHAFAVLLNMFNSNTNKAIEEFIRYHKEYSNEDFLDIYETRKIRNSEAISIIKDLCNVDQSTDIQNLDKDVRDKHLIELKNRGLSTRQIARLTGIGRSIVMKL</sequence>
<evidence type="ECO:0000313" key="2">
    <source>
        <dbReference type="Proteomes" id="UP000198304"/>
    </source>
</evidence>
<keyword evidence="2" id="KW-1185">Reference proteome</keyword>
<name>A0A239JZ67_9FIRM</name>
<dbReference type="RefSeq" id="WP_089285177.1">
    <property type="nucleotide sequence ID" value="NZ_FZOJ01000041.1"/>
</dbReference>
<gene>
    <name evidence="1" type="ORF">SAMN05446037_10412</name>
</gene>
<dbReference type="EMBL" id="FZOJ01000041">
    <property type="protein sequence ID" value="SNT10919.1"/>
    <property type="molecule type" value="Genomic_DNA"/>
</dbReference>
<proteinExistence type="predicted"/>
<dbReference type="OrthoDB" id="9859950at2"/>
<evidence type="ECO:0000313" key="1">
    <source>
        <dbReference type="EMBL" id="SNT10919.1"/>
    </source>
</evidence>
<dbReference type="Proteomes" id="UP000198304">
    <property type="component" value="Unassembled WGS sequence"/>
</dbReference>
<organism evidence="1 2">
    <name type="scientific">Anaerovirgula multivorans</name>
    <dbReference type="NCBI Taxonomy" id="312168"/>
    <lineage>
        <taxon>Bacteria</taxon>
        <taxon>Bacillati</taxon>
        <taxon>Bacillota</taxon>
        <taxon>Clostridia</taxon>
        <taxon>Peptostreptococcales</taxon>
        <taxon>Natronincolaceae</taxon>
        <taxon>Anaerovirgula</taxon>
    </lineage>
</organism>